<dbReference type="SUPFAM" id="SSF56784">
    <property type="entry name" value="HAD-like"/>
    <property type="match status" value="1"/>
</dbReference>
<dbReference type="PANTHER" id="PTHR12210">
    <property type="entry name" value="DULLARD PROTEIN PHOSPHATASE"/>
    <property type="match status" value="1"/>
</dbReference>
<dbReference type="InterPro" id="IPR023214">
    <property type="entry name" value="HAD_sf"/>
</dbReference>
<dbReference type="Pfam" id="PF03031">
    <property type="entry name" value="NIF"/>
    <property type="match status" value="1"/>
</dbReference>
<keyword evidence="1" id="KW-0809">Transit peptide</keyword>
<reference evidence="3 4" key="1">
    <citation type="journal article" date="2022" name="Nat. Genet.">
        <title>Improved pea reference genome and pan-genome highlight genomic features and evolutionary characteristics.</title>
        <authorList>
            <person name="Yang T."/>
            <person name="Liu R."/>
            <person name="Luo Y."/>
            <person name="Hu S."/>
            <person name="Wang D."/>
            <person name="Wang C."/>
            <person name="Pandey M.K."/>
            <person name="Ge S."/>
            <person name="Xu Q."/>
            <person name="Li N."/>
            <person name="Li G."/>
            <person name="Huang Y."/>
            <person name="Saxena R.K."/>
            <person name="Ji Y."/>
            <person name="Li M."/>
            <person name="Yan X."/>
            <person name="He Y."/>
            <person name="Liu Y."/>
            <person name="Wang X."/>
            <person name="Xiang C."/>
            <person name="Varshney R.K."/>
            <person name="Ding H."/>
            <person name="Gao S."/>
            <person name="Zong X."/>
        </authorList>
    </citation>
    <scope>NUCLEOTIDE SEQUENCE [LARGE SCALE GENOMIC DNA]</scope>
    <source>
        <strain evidence="3 4">cv. Zhongwan 6</strain>
    </source>
</reference>
<evidence type="ECO:0000313" key="3">
    <source>
        <dbReference type="EMBL" id="KAI5393797.1"/>
    </source>
</evidence>
<keyword evidence="1" id="KW-0813">Transport</keyword>
<dbReference type="Proteomes" id="UP001058974">
    <property type="component" value="Chromosome 6"/>
</dbReference>
<comment type="function">
    <text evidence="1">Essential component of the TIM23 complex, a complex that mediates the translocation of transit peptide-containing proteins across the mitochondrial inner membrane.</text>
</comment>
<comment type="caution">
    <text evidence="3">The sequence shown here is derived from an EMBL/GenBank/DDBJ whole genome shotgun (WGS) entry which is preliminary data.</text>
</comment>
<keyword evidence="1" id="KW-0811">Translocation</keyword>
<name>A0A9D4W2D1_PEA</name>
<evidence type="ECO:0000313" key="4">
    <source>
        <dbReference type="Proteomes" id="UP001058974"/>
    </source>
</evidence>
<dbReference type="Gene3D" id="3.40.50.1000">
    <property type="entry name" value="HAD superfamily/HAD-like"/>
    <property type="match status" value="1"/>
</dbReference>
<evidence type="ECO:0000259" key="2">
    <source>
        <dbReference type="PROSITE" id="PS50969"/>
    </source>
</evidence>
<dbReference type="FunFam" id="3.40.50.1000:FF:000257">
    <property type="entry name" value="Haloacid dehalogenase-like hydrolase (HAD) superfamily protein"/>
    <property type="match status" value="1"/>
</dbReference>
<dbReference type="SMART" id="SM00577">
    <property type="entry name" value="CPDc"/>
    <property type="match status" value="1"/>
</dbReference>
<dbReference type="GO" id="GO:0015031">
    <property type="term" value="P:protein transport"/>
    <property type="evidence" value="ECO:0007669"/>
    <property type="project" value="UniProtKB-KW"/>
</dbReference>
<keyword evidence="1" id="KW-0653">Protein transport</keyword>
<dbReference type="PROSITE" id="PS50969">
    <property type="entry name" value="FCP1"/>
    <property type="match status" value="1"/>
</dbReference>
<accession>A0A9D4W2D1</accession>
<organism evidence="3 4">
    <name type="scientific">Pisum sativum</name>
    <name type="common">Garden pea</name>
    <name type="synonym">Lathyrus oleraceus</name>
    <dbReference type="NCBI Taxonomy" id="3888"/>
    <lineage>
        <taxon>Eukaryota</taxon>
        <taxon>Viridiplantae</taxon>
        <taxon>Streptophyta</taxon>
        <taxon>Embryophyta</taxon>
        <taxon>Tracheophyta</taxon>
        <taxon>Spermatophyta</taxon>
        <taxon>Magnoliopsida</taxon>
        <taxon>eudicotyledons</taxon>
        <taxon>Gunneridae</taxon>
        <taxon>Pentapetalae</taxon>
        <taxon>rosids</taxon>
        <taxon>fabids</taxon>
        <taxon>Fabales</taxon>
        <taxon>Fabaceae</taxon>
        <taxon>Papilionoideae</taxon>
        <taxon>50 kb inversion clade</taxon>
        <taxon>NPAAA clade</taxon>
        <taxon>Hologalegina</taxon>
        <taxon>IRL clade</taxon>
        <taxon>Fabeae</taxon>
        <taxon>Lathyrus</taxon>
    </lineage>
</organism>
<gene>
    <name evidence="3" type="ORF">KIW84_060782</name>
</gene>
<comment type="similarity">
    <text evidence="1">Belongs to the TIM50 family.</text>
</comment>
<comment type="subunit">
    <text evidence="1">Component of the TIM23 complex.</text>
</comment>
<protein>
    <recommendedName>
        <fullName evidence="1">Mitochondrial import inner membrane translocase subunit TIM50</fullName>
    </recommendedName>
</protein>
<evidence type="ECO:0000256" key="1">
    <source>
        <dbReference type="RuleBase" id="RU365079"/>
    </source>
</evidence>
<dbReference type="InterPro" id="IPR050365">
    <property type="entry name" value="TIM50"/>
</dbReference>
<proteinExistence type="inferred from homology"/>
<dbReference type="Gramene" id="Psat06G0078200-T1">
    <property type="protein sequence ID" value="KAI5393797.1"/>
    <property type="gene ID" value="KIW84_060782"/>
</dbReference>
<dbReference type="InterPro" id="IPR036412">
    <property type="entry name" value="HAD-like_sf"/>
</dbReference>
<keyword evidence="4" id="KW-1185">Reference proteome</keyword>
<dbReference type="GO" id="GO:0005744">
    <property type="term" value="C:TIM23 mitochondrial import inner membrane translocase complex"/>
    <property type="evidence" value="ECO:0007669"/>
    <property type="project" value="UniProtKB-UniRule"/>
</dbReference>
<dbReference type="AlphaFoldDB" id="A0A9D4W2D1"/>
<sequence length="271" mass="31463">MDERKMVSGVEDSLIEEITTKLSIADKKEQEEKNLCNSSIEISIACFRKKLIVLDINGLLADIVSSPLKHVKPDAIIAKKKALFKRPYYLEFLNFCFERFEVAVWSSRLKKNVDKAIDYLMGDMKQKLVFCWDLSHCTETSFKTLENKHKLLVFKDLRKIWENYDPNLPWEKGYYNESNTLLLDDSPYKAMLNPPYNSIFPHTFSYKNQNDNSLAAGGGLRRYLDGLANAESMLKYVEENPFGQERITETNESWDFYLNVMNSVSVCQSKK</sequence>
<feature type="domain" description="FCP1 homology" evidence="2">
    <location>
        <begin position="45"/>
        <end position="227"/>
    </location>
</feature>
<dbReference type="InterPro" id="IPR004274">
    <property type="entry name" value="FCP1_dom"/>
</dbReference>
<comment type="subcellular location">
    <subcellularLocation>
        <location evidence="1">Mitochondrion inner membrane</location>
        <topology evidence="1">Single-pass membrane protein</topology>
    </subcellularLocation>
</comment>
<keyword evidence="1" id="KW-0496">Mitochondrion</keyword>
<dbReference type="EMBL" id="JAMSHJ010000006">
    <property type="protein sequence ID" value="KAI5393797.1"/>
    <property type="molecule type" value="Genomic_DNA"/>
</dbReference>